<protein>
    <submittedName>
        <fullName evidence="6">TetR family transcriptional regulator</fullName>
    </submittedName>
</protein>
<dbReference type="PROSITE" id="PS01081">
    <property type="entry name" value="HTH_TETR_1"/>
    <property type="match status" value="1"/>
</dbReference>
<feature type="domain" description="HTH tetR-type" evidence="5">
    <location>
        <begin position="15"/>
        <end position="75"/>
    </location>
</feature>
<evidence type="ECO:0000256" key="4">
    <source>
        <dbReference type="PROSITE-ProRule" id="PRU00335"/>
    </source>
</evidence>
<dbReference type="InterPro" id="IPR050109">
    <property type="entry name" value="HTH-type_TetR-like_transc_reg"/>
</dbReference>
<sequence length="203" mass="22524">MGPTGTSRRQRVPREVRKAQMLDVAEQVFAERGFAAASMDDIAERVGLSKPMLYEYFGSKEGLLVGCINRARTELRQVTEHAVAEADGAEDALRRAVRAFFDYIEHRRVSWCMLRHESAVTVPWAVDEIEGIRRQQTELFAMLTAGYLPGAGPMDLEAAAEVVVGACERVALWAERRGDVSAATATEYVMRFVWSGLVSVAAR</sequence>
<dbReference type="AlphaFoldDB" id="A0A4D4JHT1"/>
<keyword evidence="7" id="KW-1185">Reference proteome</keyword>
<evidence type="ECO:0000256" key="1">
    <source>
        <dbReference type="ARBA" id="ARBA00023015"/>
    </source>
</evidence>
<dbReference type="SUPFAM" id="SSF48498">
    <property type="entry name" value="Tetracyclin repressor-like, C-terminal domain"/>
    <property type="match status" value="1"/>
</dbReference>
<dbReference type="InterPro" id="IPR001647">
    <property type="entry name" value="HTH_TetR"/>
</dbReference>
<keyword evidence="3" id="KW-0804">Transcription</keyword>
<dbReference type="Gene3D" id="1.10.357.10">
    <property type="entry name" value="Tetracycline Repressor, domain 2"/>
    <property type="match status" value="1"/>
</dbReference>
<dbReference type="InterPro" id="IPR036271">
    <property type="entry name" value="Tet_transcr_reg_TetR-rel_C_sf"/>
</dbReference>
<dbReference type="SUPFAM" id="SSF46689">
    <property type="entry name" value="Homeodomain-like"/>
    <property type="match status" value="1"/>
</dbReference>
<dbReference type="GO" id="GO:0000976">
    <property type="term" value="F:transcription cis-regulatory region binding"/>
    <property type="evidence" value="ECO:0007669"/>
    <property type="project" value="TreeGrafter"/>
</dbReference>
<accession>A0A4D4JHT1</accession>
<keyword evidence="2 4" id="KW-0238">DNA-binding</keyword>
<comment type="caution">
    <text evidence="6">The sequence shown here is derived from an EMBL/GenBank/DDBJ whole genome shotgun (WGS) entry which is preliminary data.</text>
</comment>
<dbReference type="PANTHER" id="PTHR30055:SF158">
    <property type="entry name" value="POSSIBLE TRANSCRIPTIONAL REGULATORY PROTEIN (PROBABLY TETR-FAMILY)"/>
    <property type="match status" value="1"/>
</dbReference>
<dbReference type="PRINTS" id="PR00455">
    <property type="entry name" value="HTHTETR"/>
</dbReference>
<name>A0A4D4JHT1_9PSEU</name>
<evidence type="ECO:0000256" key="3">
    <source>
        <dbReference type="ARBA" id="ARBA00023163"/>
    </source>
</evidence>
<dbReference type="Proteomes" id="UP000298860">
    <property type="component" value="Unassembled WGS sequence"/>
</dbReference>
<dbReference type="EMBL" id="BJFL01000060">
    <property type="protein sequence ID" value="GDY33829.1"/>
    <property type="molecule type" value="Genomic_DNA"/>
</dbReference>
<feature type="DNA-binding region" description="H-T-H motif" evidence="4">
    <location>
        <begin position="38"/>
        <end position="57"/>
    </location>
</feature>
<evidence type="ECO:0000256" key="2">
    <source>
        <dbReference type="ARBA" id="ARBA00023125"/>
    </source>
</evidence>
<reference evidence="7" key="1">
    <citation type="submission" date="2019-04" db="EMBL/GenBank/DDBJ databases">
        <title>Draft genome sequence of Pseudonocardiaceae bacterium SL3-2-4.</title>
        <authorList>
            <person name="Ningsih F."/>
            <person name="Yokota A."/>
            <person name="Sakai Y."/>
            <person name="Nanatani K."/>
            <person name="Yabe S."/>
            <person name="Oetari A."/>
            <person name="Sjamsuridzal W."/>
        </authorList>
    </citation>
    <scope>NUCLEOTIDE SEQUENCE [LARGE SCALE GENOMIC DNA]</scope>
    <source>
        <strain evidence="7">SL3-2-4</strain>
    </source>
</reference>
<dbReference type="InterPro" id="IPR009057">
    <property type="entry name" value="Homeodomain-like_sf"/>
</dbReference>
<dbReference type="Pfam" id="PF00440">
    <property type="entry name" value="TetR_N"/>
    <property type="match status" value="1"/>
</dbReference>
<dbReference type="GO" id="GO:0045892">
    <property type="term" value="P:negative regulation of DNA-templated transcription"/>
    <property type="evidence" value="ECO:0007669"/>
    <property type="project" value="UniProtKB-ARBA"/>
</dbReference>
<evidence type="ECO:0000259" key="5">
    <source>
        <dbReference type="PROSITE" id="PS50977"/>
    </source>
</evidence>
<dbReference type="PANTHER" id="PTHR30055">
    <property type="entry name" value="HTH-TYPE TRANSCRIPTIONAL REGULATOR RUTR"/>
    <property type="match status" value="1"/>
</dbReference>
<organism evidence="6 7">
    <name type="scientific">Gandjariella thermophila</name>
    <dbReference type="NCBI Taxonomy" id="1931992"/>
    <lineage>
        <taxon>Bacteria</taxon>
        <taxon>Bacillati</taxon>
        <taxon>Actinomycetota</taxon>
        <taxon>Actinomycetes</taxon>
        <taxon>Pseudonocardiales</taxon>
        <taxon>Pseudonocardiaceae</taxon>
        <taxon>Gandjariella</taxon>
    </lineage>
</organism>
<dbReference type="InterPro" id="IPR023772">
    <property type="entry name" value="DNA-bd_HTH_TetR-type_CS"/>
</dbReference>
<gene>
    <name evidence="6" type="ORF">GTS_54620</name>
</gene>
<dbReference type="GO" id="GO:0003700">
    <property type="term" value="F:DNA-binding transcription factor activity"/>
    <property type="evidence" value="ECO:0007669"/>
    <property type="project" value="TreeGrafter"/>
</dbReference>
<proteinExistence type="predicted"/>
<keyword evidence="1" id="KW-0805">Transcription regulation</keyword>
<dbReference type="FunFam" id="1.10.10.60:FF:000141">
    <property type="entry name" value="TetR family transcriptional regulator"/>
    <property type="match status" value="1"/>
</dbReference>
<dbReference type="InterPro" id="IPR054129">
    <property type="entry name" value="DesT_TetR_C"/>
</dbReference>
<evidence type="ECO:0000313" key="7">
    <source>
        <dbReference type="Proteomes" id="UP000298860"/>
    </source>
</evidence>
<dbReference type="PROSITE" id="PS50977">
    <property type="entry name" value="HTH_TETR_2"/>
    <property type="match status" value="1"/>
</dbReference>
<evidence type="ECO:0000313" key="6">
    <source>
        <dbReference type="EMBL" id="GDY33829.1"/>
    </source>
</evidence>
<dbReference type="Pfam" id="PF21943">
    <property type="entry name" value="TetR_C_46"/>
    <property type="match status" value="1"/>
</dbReference>